<name>A0A1R3HBA2_9ROSI</name>
<proteinExistence type="predicted"/>
<dbReference type="AlphaFoldDB" id="A0A1R3HBA2"/>
<dbReference type="EMBL" id="AWUE01020588">
    <property type="protein sequence ID" value="OMO67604.1"/>
    <property type="molecule type" value="Genomic_DNA"/>
</dbReference>
<protein>
    <submittedName>
        <fullName evidence="2">Uncharacterized protein</fullName>
    </submittedName>
</protein>
<sequence length="142" mass="16228">MSTEDITFQLEIIVENENPDNLRNIGSSLHIFNIQGSGTRLEVIPEQDTLSSEAEQSVEQEAREENIRKRQRDEMEEDTQKDPETSRCTRLRVEEADSAQEDSEPNENNTKAAEGLRQAVPQQPPKLPWVSFVGMSEDWVDL</sequence>
<evidence type="ECO:0000313" key="3">
    <source>
        <dbReference type="Proteomes" id="UP000187203"/>
    </source>
</evidence>
<comment type="caution">
    <text evidence="2">The sequence shown here is derived from an EMBL/GenBank/DDBJ whole genome shotgun (WGS) entry which is preliminary data.</text>
</comment>
<evidence type="ECO:0000256" key="1">
    <source>
        <dbReference type="SAM" id="MobiDB-lite"/>
    </source>
</evidence>
<gene>
    <name evidence="2" type="ORF">COLO4_30085</name>
</gene>
<feature type="compositionally biased region" description="Acidic residues" evidence="1">
    <location>
        <begin position="96"/>
        <end position="105"/>
    </location>
</feature>
<evidence type="ECO:0000313" key="2">
    <source>
        <dbReference type="EMBL" id="OMO67604.1"/>
    </source>
</evidence>
<feature type="compositionally biased region" description="Basic and acidic residues" evidence="1">
    <location>
        <begin position="60"/>
        <end position="95"/>
    </location>
</feature>
<dbReference type="Proteomes" id="UP000187203">
    <property type="component" value="Unassembled WGS sequence"/>
</dbReference>
<accession>A0A1R3HBA2</accession>
<reference evidence="3" key="1">
    <citation type="submission" date="2013-09" db="EMBL/GenBank/DDBJ databases">
        <title>Corchorus olitorius genome sequencing.</title>
        <authorList>
            <person name="Alam M."/>
            <person name="Haque M.S."/>
            <person name="Islam M.S."/>
            <person name="Emdad E.M."/>
            <person name="Islam M.M."/>
            <person name="Ahmed B."/>
            <person name="Halim A."/>
            <person name="Hossen Q.M.M."/>
            <person name="Hossain M.Z."/>
            <person name="Ahmed R."/>
            <person name="Khan M.M."/>
            <person name="Islam R."/>
            <person name="Rashid M.M."/>
            <person name="Khan S.A."/>
            <person name="Rahman M.S."/>
            <person name="Alam M."/>
            <person name="Yahiya A.S."/>
            <person name="Khan M.S."/>
            <person name="Azam M.S."/>
            <person name="Haque T."/>
            <person name="Lashkar M.Z.H."/>
            <person name="Akhand A.I."/>
            <person name="Morshed G."/>
            <person name="Roy S."/>
            <person name="Uddin K.S."/>
            <person name="Rabeya T."/>
            <person name="Hossain A.S."/>
            <person name="Chowdhury A."/>
            <person name="Snigdha A.R."/>
            <person name="Mortoza M.S."/>
            <person name="Matin S.A."/>
            <person name="Hoque S.M.E."/>
            <person name="Islam M.K."/>
            <person name="Roy D.K."/>
            <person name="Haider R."/>
            <person name="Moosa M.M."/>
            <person name="Elias S.M."/>
            <person name="Hasan A.M."/>
            <person name="Jahan S."/>
            <person name="Shafiuddin M."/>
            <person name="Mahmood N."/>
            <person name="Shommy N.S."/>
        </authorList>
    </citation>
    <scope>NUCLEOTIDE SEQUENCE [LARGE SCALE GENOMIC DNA]</scope>
    <source>
        <strain evidence="3">cv. O-4</strain>
    </source>
</reference>
<organism evidence="2 3">
    <name type="scientific">Corchorus olitorius</name>
    <dbReference type="NCBI Taxonomy" id="93759"/>
    <lineage>
        <taxon>Eukaryota</taxon>
        <taxon>Viridiplantae</taxon>
        <taxon>Streptophyta</taxon>
        <taxon>Embryophyta</taxon>
        <taxon>Tracheophyta</taxon>
        <taxon>Spermatophyta</taxon>
        <taxon>Magnoliopsida</taxon>
        <taxon>eudicotyledons</taxon>
        <taxon>Gunneridae</taxon>
        <taxon>Pentapetalae</taxon>
        <taxon>rosids</taxon>
        <taxon>malvids</taxon>
        <taxon>Malvales</taxon>
        <taxon>Malvaceae</taxon>
        <taxon>Grewioideae</taxon>
        <taxon>Apeibeae</taxon>
        <taxon>Corchorus</taxon>
    </lineage>
</organism>
<feature type="region of interest" description="Disordered" evidence="1">
    <location>
        <begin position="46"/>
        <end position="129"/>
    </location>
</feature>
<keyword evidence="3" id="KW-1185">Reference proteome</keyword>